<dbReference type="Proteomes" id="UP001396334">
    <property type="component" value="Unassembled WGS sequence"/>
</dbReference>
<evidence type="ECO:0000256" key="6">
    <source>
        <dbReference type="PROSITE-ProRule" id="PRU00317"/>
    </source>
</evidence>
<dbReference type="PROSITE" id="PS50302">
    <property type="entry name" value="PUM"/>
    <property type="match status" value="3"/>
</dbReference>
<evidence type="ECO:0000313" key="9">
    <source>
        <dbReference type="Proteomes" id="UP001396334"/>
    </source>
</evidence>
<evidence type="ECO:0000259" key="7">
    <source>
        <dbReference type="PROSITE" id="PS50303"/>
    </source>
</evidence>
<keyword evidence="2" id="KW-0963">Cytoplasm</keyword>
<feature type="repeat" description="Pumilio" evidence="6">
    <location>
        <begin position="92"/>
        <end position="128"/>
    </location>
</feature>
<dbReference type="InterPro" id="IPR001313">
    <property type="entry name" value="Pumilio_RNA-bd_rpt"/>
</dbReference>
<keyword evidence="9" id="KW-1185">Reference proteome</keyword>
<evidence type="ECO:0000313" key="8">
    <source>
        <dbReference type="EMBL" id="KAK8996789.1"/>
    </source>
</evidence>
<keyword evidence="5" id="KW-0694">RNA-binding</keyword>
<reference evidence="8 9" key="1">
    <citation type="journal article" date="2024" name="G3 (Bethesda)">
        <title>Genome assembly of Hibiscus sabdariffa L. provides insights into metabolisms of medicinal natural products.</title>
        <authorList>
            <person name="Kim T."/>
        </authorList>
    </citation>
    <scope>NUCLEOTIDE SEQUENCE [LARGE SCALE GENOMIC DNA]</scope>
    <source>
        <strain evidence="8">TK-2024</strain>
        <tissue evidence="8">Old leaves</tissue>
    </source>
</reference>
<keyword evidence="3" id="KW-0677">Repeat</keyword>
<comment type="subcellular location">
    <subcellularLocation>
        <location evidence="1">Cytoplasm</location>
    </subcellularLocation>
</comment>
<dbReference type="PROSITE" id="PS50303">
    <property type="entry name" value="PUM_HD"/>
    <property type="match status" value="1"/>
</dbReference>
<feature type="repeat" description="Pumilio" evidence="6">
    <location>
        <begin position="310"/>
        <end position="351"/>
    </location>
</feature>
<dbReference type="SUPFAM" id="SSF48371">
    <property type="entry name" value="ARM repeat"/>
    <property type="match status" value="1"/>
</dbReference>
<sequence length="374" mass="42967">MYSMDFSGIGSFESCLDDFPGTFVNPSSPMFHGVNWSNGFSNGNPRFDFEATSNVGNPSNIVITMAMTEHGSELLQELLSLKDSRISNRIFNMVFEFIFELMIHQFGRYFFQKLIESVDENRLQMIMEKLTVPENHIYHASLHKYGNFSVKKLITTLKRSPLITYVIKAFSNKFEKLMTDPTGRYMIMECLEVLDSRTNDLLYVRAMERCLELSRHEQGVVSMNACIARIKGPRRDQLLDWICYNVRFLAQDPTGNYVVQYVIGLNNPGINDQIFSLLDGLYVKLSMAKTGSHLVEQCLRLSGMNRVINEFLASNRLVFVAKDRYGNYVIQTALKESKKRNGRIHASLIMKLEEHLGCLRHGYGRNIRTLIQSL</sequence>
<dbReference type="Gene3D" id="1.25.10.10">
    <property type="entry name" value="Leucine-rich Repeat Variant"/>
    <property type="match status" value="1"/>
</dbReference>
<gene>
    <name evidence="8" type="ORF">V6N11_020288</name>
</gene>
<accession>A0ABR2Q7Z0</accession>
<evidence type="ECO:0000256" key="1">
    <source>
        <dbReference type="ARBA" id="ARBA00004496"/>
    </source>
</evidence>
<dbReference type="InterPro" id="IPR016024">
    <property type="entry name" value="ARM-type_fold"/>
</dbReference>
<keyword evidence="4" id="KW-0810">Translation regulation</keyword>
<evidence type="ECO:0000256" key="5">
    <source>
        <dbReference type="ARBA" id="ARBA00022884"/>
    </source>
</evidence>
<dbReference type="PANTHER" id="PTHR12537">
    <property type="entry name" value="RNA BINDING PROTEIN PUMILIO-RELATED"/>
    <property type="match status" value="1"/>
</dbReference>
<organism evidence="8 9">
    <name type="scientific">Hibiscus sabdariffa</name>
    <name type="common">roselle</name>
    <dbReference type="NCBI Taxonomy" id="183260"/>
    <lineage>
        <taxon>Eukaryota</taxon>
        <taxon>Viridiplantae</taxon>
        <taxon>Streptophyta</taxon>
        <taxon>Embryophyta</taxon>
        <taxon>Tracheophyta</taxon>
        <taxon>Spermatophyta</taxon>
        <taxon>Magnoliopsida</taxon>
        <taxon>eudicotyledons</taxon>
        <taxon>Gunneridae</taxon>
        <taxon>Pentapetalae</taxon>
        <taxon>rosids</taxon>
        <taxon>malvids</taxon>
        <taxon>Malvales</taxon>
        <taxon>Malvaceae</taxon>
        <taxon>Malvoideae</taxon>
        <taxon>Hibiscus</taxon>
    </lineage>
</organism>
<dbReference type="Pfam" id="PF00806">
    <property type="entry name" value="PUF"/>
    <property type="match status" value="5"/>
</dbReference>
<evidence type="ECO:0000256" key="3">
    <source>
        <dbReference type="ARBA" id="ARBA00022737"/>
    </source>
</evidence>
<dbReference type="InterPro" id="IPR033133">
    <property type="entry name" value="PUM-HD"/>
</dbReference>
<feature type="domain" description="PUM-HD" evidence="7">
    <location>
        <begin position="35"/>
        <end position="374"/>
    </location>
</feature>
<evidence type="ECO:0000256" key="4">
    <source>
        <dbReference type="ARBA" id="ARBA00022845"/>
    </source>
</evidence>
<comment type="caution">
    <text evidence="8">The sequence shown here is derived from an EMBL/GenBank/DDBJ whole genome shotgun (WGS) entry which is preliminary data.</text>
</comment>
<dbReference type="SMART" id="SM00025">
    <property type="entry name" value="Pumilio"/>
    <property type="match status" value="7"/>
</dbReference>
<proteinExistence type="predicted"/>
<name>A0ABR2Q7Z0_9ROSI</name>
<dbReference type="PANTHER" id="PTHR12537:SF137">
    <property type="entry name" value="PUMILIO HOMOLOG 16-RELATED"/>
    <property type="match status" value="1"/>
</dbReference>
<evidence type="ECO:0000256" key="2">
    <source>
        <dbReference type="ARBA" id="ARBA00022490"/>
    </source>
</evidence>
<dbReference type="EMBL" id="JBBPBN010000043">
    <property type="protein sequence ID" value="KAK8996789.1"/>
    <property type="molecule type" value="Genomic_DNA"/>
</dbReference>
<feature type="repeat" description="Pumilio" evidence="6">
    <location>
        <begin position="237"/>
        <end position="276"/>
    </location>
</feature>
<dbReference type="InterPro" id="IPR011989">
    <property type="entry name" value="ARM-like"/>
</dbReference>
<protein>
    <recommendedName>
        <fullName evidence="7">PUM-HD domain-containing protein</fullName>
    </recommendedName>
</protein>